<name>A0A6L9SDV2_9ACTN</name>
<protein>
    <submittedName>
        <fullName evidence="8">SigE family RNA polymerase sigma factor</fullName>
    </submittedName>
</protein>
<dbReference type="PANTHER" id="PTHR43133:SF50">
    <property type="entry name" value="ECF RNA POLYMERASE SIGMA FACTOR SIGM"/>
    <property type="match status" value="1"/>
</dbReference>
<keyword evidence="5" id="KW-0804">Transcription</keyword>
<evidence type="ECO:0000256" key="2">
    <source>
        <dbReference type="ARBA" id="ARBA00023015"/>
    </source>
</evidence>
<dbReference type="InterPro" id="IPR039425">
    <property type="entry name" value="RNA_pol_sigma-70-like"/>
</dbReference>
<sequence length="179" mass="20472">MTPGRKVFVSRHQTRADEFVEYVNARRGYLRRAAYLVCGDWHLAEDLVQTALVKLYAAWPRIHTDGAEDAYARRIIVRAYLDEKRRPWRREKVGLDGFDEAAPEALSLEDNDALLTALKALPQRQRATIVLRYWFELSVEETASDLNCSTGTVKSQTARAIASLRTTLSADDMTMERRP</sequence>
<keyword evidence="3" id="KW-0731">Sigma factor</keyword>
<dbReference type="AlphaFoldDB" id="A0A6L9SDV2"/>
<proteinExistence type="inferred from homology"/>
<dbReference type="SUPFAM" id="SSF88659">
    <property type="entry name" value="Sigma3 and sigma4 domains of RNA polymerase sigma factors"/>
    <property type="match status" value="1"/>
</dbReference>
<dbReference type="InterPro" id="IPR036388">
    <property type="entry name" value="WH-like_DNA-bd_sf"/>
</dbReference>
<evidence type="ECO:0000313" key="9">
    <source>
        <dbReference type="Proteomes" id="UP000475214"/>
    </source>
</evidence>
<keyword evidence="2" id="KW-0805">Transcription regulation</keyword>
<comment type="similarity">
    <text evidence="1">Belongs to the sigma-70 factor family. ECF subfamily.</text>
</comment>
<evidence type="ECO:0000313" key="8">
    <source>
        <dbReference type="EMBL" id="NEE02692.1"/>
    </source>
</evidence>
<dbReference type="Gene3D" id="1.10.10.10">
    <property type="entry name" value="Winged helix-like DNA-binding domain superfamily/Winged helix DNA-binding domain"/>
    <property type="match status" value="1"/>
</dbReference>
<keyword evidence="9" id="KW-1185">Reference proteome</keyword>
<evidence type="ECO:0000259" key="7">
    <source>
        <dbReference type="Pfam" id="PF08281"/>
    </source>
</evidence>
<dbReference type="InterPro" id="IPR013249">
    <property type="entry name" value="RNA_pol_sigma70_r4_t2"/>
</dbReference>
<dbReference type="InterPro" id="IPR007627">
    <property type="entry name" value="RNA_pol_sigma70_r2"/>
</dbReference>
<gene>
    <name evidence="8" type="ORF">G1H10_21235</name>
</gene>
<evidence type="ECO:0000256" key="5">
    <source>
        <dbReference type="ARBA" id="ARBA00023163"/>
    </source>
</evidence>
<dbReference type="InterPro" id="IPR013325">
    <property type="entry name" value="RNA_pol_sigma_r2"/>
</dbReference>
<dbReference type="GO" id="GO:0006352">
    <property type="term" value="P:DNA-templated transcription initiation"/>
    <property type="evidence" value="ECO:0007669"/>
    <property type="project" value="InterPro"/>
</dbReference>
<dbReference type="Gene3D" id="1.10.1740.10">
    <property type="match status" value="1"/>
</dbReference>
<dbReference type="NCBIfam" id="TIGR02937">
    <property type="entry name" value="sigma70-ECF"/>
    <property type="match status" value="1"/>
</dbReference>
<dbReference type="Pfam" id="PF08281">
    <property type="entry name" value="Sigma70_r4_2"/>
    <property type="match status" value="1"/>
</dbReference>
<dbReference type="GO" id="GO:0016987">
    <property type="term" value="F:sigma factor activity"/>
    <property type="evidence" value="ECO:0007669"/>
    <property type="project" value="UniProtKB-KW"/>
</dbReference>
<dbReference type="InterPro" id="IPR013324">
    <property type="entry name" value="RNA_pol_sigma_r3/r4-like"/>
</dbReference>
<feature type="domain" description="RNA polymerase sigma factor 70 region 4 type 2" evidence="7">
    <location>
        <begin position="112"/>
        <end position="163"/>
    </location>
</feature>
<dbReference type="PANTHER" id="PTHR43133">
    <property type="entry name" value="RNA POLYMERASE ECF-TYPE SIGMA FACTO"/>
    <property type="match status" value="1"/>
</dbReference>
<dbReference type="SUPFAM" id="SSF88946">
    <property type="entry name" value="Sigma2 domain of RNA polymerase sigma factors"/>
    <property type="match status" value="1"/>
</dbReference>
<reference evidence="8 9" key="1">
    <citation type="submission" date="2020-02" db="EMBL/GenBank/DDBJ databases">
        <authorList>
            <person name="Li X.-J."/>
            <person name="Han X.-M."/>
        </authorList>
    </citation>
    <scope>NUCLEOTIDE SEQUENCE [LARGE SCALE GENOMIC DNA]</scope>
    <source>
        <strain evidence="8 9">CCTCC AB 2017055</strain>
    </source>
</reference>
<comment type="caution">
    <text evidence="8">The sequence shown here is derived from an EMBL/GenBank/DDBJ whole genome shotgun (WGS) entry which is preliminary data.</text>
</comment>
<evidence type="ECO:0000256" key="3">
    <source>
        <dbReference type="ARBA" id="ARBA00023082"/>
    </source>
</evidence>
<dbReference type="Pfam" id="PF04542">
    <property type="entry name" value="Sigma70_r2"/>
    <property type="match status" value="1"/>
</dbReference>
<dbReference type="EMBL" id="JAAGOA010000016">
    <property type="protein sequence ID" value="NEE02692.1"/>
    <property type="molecule type" value="Genomic_DNA"/>
</dbReference>
<dbReference type="Proteomes" id="UP000475214">
    <property type="component" value="Unassembled WGS sequence"/>
</dbReference>
<dbReference type="GO" id="GO:0003677">
    <property type="term" value="F:DNA binding"/>
    <property type="evidence" value="ECO:0007669"/>
    <property type="project" value="UniProtKB-KW"/>
</dbReference>
<dbReference type="InterPro" id="IPR014325">
    <property type="entry name" value="RNA_pol_sigma-E_actinobac"/>
</dbReference>
<keyword evidence="4" id="KW-0238">DNA-binding</keyword>
<dbReference type="CDD" id="cd06171">
    <property type="entry name" value="Sigma70_r4"/>
    <property type="match status" value="1"/>
</dbReference>
<dbReference type="InterPro" id="IPR014284">
    <property type="entry name" value="RNA_pol_sigma-70_dom"/>
</dbReference>
<feature type="domain" description="RNA polymerase sigma-70 region 2" evidence="6">
    <location>
        <begin position="25"/>
        <end position="89"/>
    </location>
</feature>
<dbReference type="NCBIfam" id="TIGR02983">
    <property type="entry name" value="SigE-fam_strep"/>
    <property type="match status" value="1"/>
</dbReference>
<evidence type="ECO:0000256" key="1">
    <source>
        <dbReference type="ARBA" id="ARBA00010641"/>
    </source>
</evidence>
<evidence type="ECO:0000256" key="4">
    <source>
        <dbReference type="ARBA" id="ARBA00023125"/>
    </source>
</evidence>
<evidence type="ECO:0000259" key="6">
    <source>
        <dbReference type="Pfam" id="PF04542"/>
    </source>
</evidence>
<organism evidence="8 9">
    <name type="scientific">Phytoactinopolyspora halotolerans</name>
    <dbReference type="NCBI Taxonomy" id="1981512"/>
    <lineage>
        <taxon>Bacteria</taxon>
        <taxon>Bacillati</taxon>
        <taxon>Actinomycetota</taxon>
        <taxon>Actinomycetes</taxon>
        <taxon>Jiangellales</taxon>
        <taxon>Jiangellaceae</taxon>
        <taxon>Phytoactinopolyspora</taxon>
    </lineage>
</organism>
<accession>A0A6L9SDV2</accession>